<organism evidence="6 7">
    <name type="scientific">Naasia lichenicola</name>
    <dbReference type="NCBI Taxonomy" id="2565933"/>
    <lineage>
        <taxon>Bacteria</taxon>
        <taxon>Bacillati</taxon>
        <taxon>Actinomycetota</taxon>
        <taxon>Actinomycetes</taxon>
        <taxon>Micrococcales</taxon>
        <taxon>Microbacteriaceae</taxon>
        <taxon>Naasia</taxon>
    </lineage>
</organism>
<dbReference type="OrthoDB" id="3518032at2"/>
<dbReference type="NCBIfam" id="TIGR00553">
    <property type="entry name" value="pabB"/>
    <property type="match status" value="1"/>
</dbReference>
<dbReference type="AlphaFoldDB" id="A0A4S4FJG1"/>
<dbReference type="InterPro" id="IPR006805">
    <property type="entry name" value="Anth_synth_I_N"/>
</dbReference>
<dbReference type="GO" id="GO:0000162">
    <property type="term" value="P:L-tryptophan biosynthetic process"/>
    <property type="evidence" value="ECO:0007669"/>
    <property type="project" value="TreeGrafter"/>
</dbReference>
<protein>
    <recommendedName>
        <fullName evidence="1">aminodeoxychorismate synthase</fullName>
        <ecNumber evidence="1">2.6.1.85</ecNumber>
    </recommendedName>
</protein>
<evidence type="ECO:0000259" key="5">
    <source>
        <dbReference type="Pfam" id="PF04715"/>
    </source>
</evidence>
<dbReference type="InterPro" id="IPR015890">
    <property type="entry name" value="Chorismate_C"/>
</dbReference>
<gene>
    <name evidence="6" type="primary">pabB</name>
    <name evidence="6" type="ORF">E6C64_14940</name>
</gene>
<dbReference type="GO" id="GO:0008153">
    <property type="term" value="P:4-aminobenzoate biosynthetic process"/>
    <property type="evidence" value="ECO:0007669"/>
    <property type="project" value="TreeGrafter"/>
</dbReference>
<reference evidence="6 7" key="1">
    <citation type="submission" date="2019-04" db="EMBL/GenBank/DDBJ databases">
        <authorList>
            <person name="Jiang L."/>
        </authorList>
    </citation>
    <scope>NUCLEOTIDE SEQUENCE [LARGE SCALE GENOMIC DNA]</scope>
    <source>
        <strain evidence="6 7">YIM 131853</strain>
    </source>
</reference>
<evidence type="ECO:0000259" key="4">
    <source>
        <dbReference type="Pfam" id="PF00425"/>
    </source>
</evidence>
<evidence type="ECO:0000313" key="7">
    <source>
        <dbReference type="Proteomes" id="UP000309133"/>
    </source>
</evidence>
<dbReference type="SUPFAM" id="SSF56322">
    <property type="entry name" value="ADC synthase"/>
    <property type="match status" value="1"/>
</dbReference>
<dbReference type="GO" id="GO:0046820">
    <property type="term" value="F:4-amino-4-deoxychorismate synthase activity"/>
    <property type="evidence" value="ECO:0007669"/>
    <property type="project" value="UniProtKB-EC"/>
</dbReference>
<keyword evidence="7" id="KW-1185">Reference proteome</keyword>
<keyword evidence="2 6" id="KW-0808">Transferase</keyword>
<comment type="caution">
    <text evidence="6">The sequence shown here is derived from an EMBL/GenBank/DDBJ whole genome shotgun (WGS) entry which is preliminary data.</text>
</comment>
<evidence type="ECO:0000256" key="3">
    <source>
        <dbReference type="SAM" id="MobiDB-lite"/>
    </source>
</evidence>
<keyword evidence="6" id="KW-0032">Aminotransferase</keyword>
<feature type="domain" description="Anthranilate synthase component I N-terminal" evidence="5">
    <location>
        <begin position="21"/>
        <end position="168"/>
    </location>
</feature>
<dbReference type="Pfam" id="PF00425">
    <property type="entry name" value="Chorismate_bind"/>
    <property type="match status" value="1"/>
</dbReference>
<dbReference type="Gene3D" id="3.60.120.10">
    <property type="entry name" value="Anthranilate synthase"/>
    <property type="match status" value="1"/>
</dbReference>
<dbReference type="EC" id="2.6.1.85" evidence="1"/>
<dbReference type="PANTHER" id="PTHR11236">
    <property type="entry name" value="AMINOBENZOATE/ANTHRANILATE SYNTHASE"/>
    <property type="match status" value="1"/>
</dbReference>
<name>A0A4S4FJG1_9MICO</name>
<dbReference type="Proteomes" id="UP000309133">
    <property type="component" value="Unassembled WGS sequence"/>
</dbReference>
<dbReference type="PANTHER" id="PTHR11236:SF18">
    <property type="entry name" value="AMINODEOXYCHORISMATE SYNTHASE"/>
    <property type="match status" value="1"/>
</dbReference>
<sequence length="522" mass="55400">MLAEIQGIAASSRTSVELGGWLEPEVVFLALMRDQPHAAWLDAGVQATSGWSHLCQLGPAGYALIGSPTSVSVQHPSSARAAVFAGSILDALDEVEMGVGSGTSSPGAQATASERFELGWVGWLGYESGAAAVDVQRALSASEDAAPDSAMLFVDRLIAFDHVERRVILTTFAETDGALEWLDRTERDLLELRDRATDVESAQPPRAAVDDLPRVDLPRVDPVAVGTLRHAPDAYRSMILACQESIVAGDAYQLCLTNQITVPVHADPVAVYRRLRWINPTPRGGLIVAGDLALASSSPELFLRIAPDGSLETRPIKGTRPRGADPAADGLLRRELFESEKERAENLMIVDLMRNDFTRVAELGSVRVPSLFAVEQYANVFQLVSTVTAQLAPGSTPLAAIRSAFPAGSMTGAPKVRAMSILAELEGGPRGPYAGAFGFLGIDGRVELSMTIRTVVLDRLGGTATIGTGGGITALSQPDEEIAEMILKAQPVLAALGARLETELPAPDHPQDGTAIPREERP</sequence>
<dbReference type="PRINTS" id="PR00095">
    <property type="entry name" value="ANTSNTHASEI"/>
</dbReference>
<dbReference type="InterPro" id="IPR005802">
    <property type="entry name" value="ADC_synth_comp_1"/>
</dbReference>
<evidence type="ECO:0000256" key="1">
    <source>
        <dbReference type="ARBA" id="ARBA00013139"/>
    </source>
</evidence>
<feature type="domain" description="Chorismate-utilising enzyme C-terminal" evidence="4">
    <location>
        <begin position="233"/>
        <end position="488"/>
    </location>
</feature>
<accession>A0A4S4FJG1</accession>
<dbReference type="InterPro" id="IPR005801">
    <property type="entry name" value="ADC_synthase"/>
</dbReference>
<feature type="region of interest" description="Disordered" evidence="3">
    <location>
        <begin position="502"/>
        <end position="522"/>
    </location>
</feature>
<dbReference type="InterPro" id="IPR019999">
    <property type="entry name" value="Anth_synth_I-like"/>
</dbReference>
<dbReference type="GO" id="GO:0009396">
    <property type="term" value="P:folic acid-containing compound biosynthetic process"/>
    <property type="evidence" value="ECO:0007669"/>
    <property type="project" value="InterPro"/>
</dbReference>
<dbReference type="Pfam" id="PF04715">
    <property type="entry name" value="Anth_synt_I_N"/>
    <property type="match status" value="1"/>
</dbReference>
<evidence type="ECO:0000313" key="6">
    <source>
        <dbReference type="EMBL" id="THG30261.1"/>
    </source>
</evidence>
<dbReference type="EMBL" id="SSSM01000005">
    <property type="protein sequence ID" value="THG30261.1"/>
    <property type="molecule type" value="Genomic_DNA"/>
</dbReference>
<dbReference type="GO" id="GO:0005737">
    <property type="term" value="C:cytoplasm"/>
    <property type="evidence" value="ECO:0007669"/>
    <property type="project" value="TreeGrafter"/>
</dbReference>
<proteinExistence type="predicted"/>
<evidence type="ECO:0000256" key="2">
    <source>
        <dbReference type="ARBA" id="ARBA00022679"/>
    </source>
</evidence>